<protein>
    <submittedName>
        <fullName evidence="2">Uncharacterized protein</fullName>
    </submittedName>
</protein>
<reference evidence="2" key="1">
    <citation type="journal article" date="2020" name="J Insects Food Feed">
        <title>The yellow mealworm (Tenebrio molitor) genome: a resource for the emerging insects as food and feed industry.</title>
        <authorList>
            <person name="Eriksson T."/>
            <person name="Andere A."/>
            <person name="Kelstrup H."/>
            <person name="Emery V."/>
            <person name="Picard C."/>
        </authorList>
    </citation>
    <scope>NUCLEOTIDE SEQUENCE</scope>
    <source>
        <strain evidence="2">Stoneville</strain>
        <tissue evidence="2">Whole head</tissue>
    </source>
</reference>
<proteinExistence type="predicted"/>
<feature type="region of interest" description="Disordered" evidence="1">
    <location>
        <begin position="166"/>
        <end position="196"/>
    </location>
</feature>
<feature type="compositionally biased region" description="Basic and acidic residues" evidence="1">
    <location>
        <begin position="176"/>
        <end position="196"/>
    </location>
</feature>
<evidence type="ECO:0000313" key="2">
    <source>
        <dbReference type="EMBL" id="KAH0810669.1"/>
    </source>
</evidence>
<sequence>MQELEEYFMKLLEGEAGTQTKEKQTAPEETETTTEEVERQIRKQKNRKAPGRDGVQNEAWLYGTERMIERMVELMKGGEKNTAENYEGIILLNTGYKLYVSVLRERMKKEIEEKGMVPDSQTEFRKVRGTMDNMYILGHLAKSEVKKATFDKVDTEKMFECMRERSKRMAGAEDQGDIRENEKQGEGRAKVCGRHGDCGKECERVERYDEEPGKVCEEKKVGSECGQDENDGVNKRKRKSEESEWKLGESKIARVSEFNYLGCTFNERATNKAHVREHLRDFGRFEMNERNLGRQGKDRILVVEEGIPPEIIH</sequence>
<organism evidence="2 3">
    <name type="scientific">Tenebrio molitor</name>
    <name type="common">Yellow mealworm beetle</name>
    <dbReference type="NCBI Taxonomy" id="7067"/>
    <lineage>
        <taxon>Eukaryota</taxon>
        <taxon>Metazoa</taxon>
        <taxon>Ecdysozoa</taxon>
        <taxon>Arthropoda</taxon>
        <taxon>Hexapoda</taxon>
        <taxon>Insecta</taxon>
        <taxon>Pterygota</taxon>
        <taxon>Neoptera</taxon>
        <taxon>Endopterygota</taxon>
        <taxon>Coleoptera</taxon>
        <taxon>Polyphaga</taxon>
        <taxon>Cucujiformia</taxon>
        <taxon>Tenebrionidae</taxon>
        <taxon>Tenebrio</taxon>
    </lineage>
</organism>
<dbReference type="PANTHER" id="PTHR19446">
    <property type="entry name" value="REVERSE TRANSCRIPTASES"/>
    <property type="match status" value="1"/>
</dbReference>
<feature type="region of interest" description="Disordered" evidence="1">
    <location>
        <begin position="219"/>
        <end position="245"/>
    </location>
</feature>
<gene>
    <name evidence="2" type="ORF">GEV33_012122</name>
</gene>
<evidence type="ECO:0000256" key="1">
    <source>
        <dbReference type="SAM" id="MobiDB-lite"/>
    </source>
</evidence>
<keyword evidence="3" id="KW-1185">Reference proteome</keyword>
<dbReference type="EMBL" id="JABDTM020027347">
    <property type="protein sequence ID" value="KAH0810669.1"/>
    <property type="molecule type" value="Genomic_DNA"/>
</dbReference>
<dbReference type="AlphaFoldDB" id="A0A8J6L3S2"/>
<feature type="region of interest" description="Disordered" evidence="1">
    <location>
        <begin position="11"/>
        <end position="52"/>
    </location>
</feature>
<name>A0A8J6L3S2_TENMO</name>
<dbReference type="Proteomes" id="UP000719412">
    <property type="component" value="Unassembled WGS sequence"/>
</dbReference>
<reference evidence="2" key="2">
    <citation type="submission" date="2021-08" db="EMBL/GenBank/DDBJ databases">
        <authorList>
            <person name="Eriksson T."/>
        </authorList>
    </citation>
    <scope>NUCLEOTIDE SEQUENCE</scope>
    <source>
        <strain evidence="2">Stoneville</strain>
        <tissue evidence="2">Whole head</tissue>
    </source>
</reference>
<accession>A0A8J6L3S2</accession>
<comment type="caution">
    <text evidence="2">The sequence shown here is derived from an EMBL/GenBank/DDBJ whole genome shotgun (WGS) entry which is preliminary data.</text>
</comment>
<evidence type="ECO:0000313" key="3">
    <source>
        <dbReference type="Proteomes" id="UP000719412"/>
    </source>
</evidence>